<dbReference type="SMART" id="SM00342">
    <property type="entry name" value="HTH_ARAC"/>
    <property type="match status" value="1"/>
</dbReference>
<evidence type="ECO:0000256" key="1">
    <source>
        <dbReference type="ARBA" id="ARBA00023015"/>
    </source>
</evidence>
<evidence type="ECO:0000256" key="2">
    <source>
        <dbReference type="ARBA" id="ARBA00023125"/>
    </source>
</evidence>
<dbReference type="PROSITE" id="PS01124">
    <property type="entry name" value="HTH_ARAC_FAMILY_2"/>
    <property type="match status" value="1"/>
</dbReference>
<dbReference type="Pfam" id="PF12833">
    <property type="entry name" value="HTH_18"/>
    <property type="match status" value="1"/>
</dbReference>
<keyword evidence="2" id="KW-0238">DNA-binding</keyword>
<name>A0A4Q0QRI8_9BRAD</name>
<dbReference type="InterPro" id="IPR020449">
    <property type="entry name" value="Tscrpt_reg_AraC-type_HTH"/>
</dbReference>
<accession>A0A4Q0QRI8</accession>
<reference evidence="5 6" key="1">
    <citation type="submission" date="2018-11" db="EMBL/GenBank/DDBJ databases">
        <title>Bradyrhizobium sp. nov., isolated from effective nodules of peanut in China.</title>
        <authorList>
            <person name="Li Y."/>
        </authorList>
    </citation>
    <scope>NUCLEOTIDE SEQUENCE [LARGE SCALE GENOMIC DNA]</scope>
    <source>
        <strain evidence="5 6">CCBAU 51770</strain>
    </source>
</reference>
<sequence length="311" mass="34130">MQKRSDPPSPAAAQNEHTVRSFDGGEVHSVLQQFAVKREASSAGLGWSTMFASIQREEPFRGRFEANANALLVTAATGPVDVTYRIDGRVVSRHLQEKGIFFLPPLRDCEVTLNTPLDSIHVYLRPELFSGSEGQAQNSDFGLSPLLGEPEPLTSNLLAVVEEMVREGDTSCSLLADSIAHAIANRFVVLNGREREAPCAVERGLSTRSVRSIRDFVEANIADCIKLSDLAAICGVSPEYFIRLFKSSLGVSPHRYVVGVRIHHAKLLLTDPDIGLADVARQCGFAHQQHFTNTFRRMTGLSPGAYRRAMN</sequence>
<keyword evidence="3" id="KW-0804">Transcription</keyword>
<evidence type="ECO:0000256" key="3">
    <source>
        <dbReference type="ARBA" id="ARBA00023163"/>
    </source>
</evidence>
<dbReference type="InterPro" id="IPR050204">
    <property type="entry name" value="AraC_XylS_family_regulators"/>
</dbReference>
<dbReference type="PROSITE" id="PS00041">
    <property type="entry name" value="HTH_ARAC_FAMILY_1"/>
    <property type="match status" value="1"/>
</dbReference>
<feature type="domain" description="HTH araC/xylS-type" evidence="4">
    <location>
        <begin position="211"/>
        <end position="309"/>
    </location>
</feature>
<gene>
    <name evidence="5" type="ORF">EAS61_12240</name>
</gene>
<dbReference type="GO" id="GO:0003700">
    <property type="term" value="F:DNA-binding transcription factor activity"/>
    <property type="evidence" value="ECO:0007669"/>
    <property type="project" value="InterPro"/>
</dbReference>
<evidence type="ECO:0000313" key="6">
    <source>
        <dbReference type="Proteomes" id="UP000290174"/>
    </source>
</evidence>
<dbReference type="EMBL" id="RKMK01000008">
    <property type="protein sequence ID" value="RXG99449.1"/>
    <property type="molecule type" value="Genomic_DNA"/>
</dbReference>
<dbReference type="InterPro" id="IPR018062">
    <property type="entry name" value="HTH_AraC-typ_CS"/>
</dbReference>
<dbReference type="PRINTS" id="PR00032">
    <property type="entry name" value="HTHARAC"/>
</dbReference>
<evidence type="ECO:0000313" key="5">
    <source>
        <dbReference type="EMBL" id="RXG99449.1"/>
    </source>
</evidence>
<comment type="caution">
    <text evidence="5">The sequence shown here is derived from an EMBL/GenBank/DDBJ whole genome shotgun (WGS) entry which is preliminary data.</text>
</comment>
<protein>
    <submittedName>
        <fullName evidence="5">AraC family transcriptional regulator</fullName>
    </submittedName>
</protein>
<dbReference type="RefSeq" id="WP_128933788.1">
    <property type="nucleotide sequence ID" value="NZ_CP022221.1"/>
</dbReference>
<organism evidence="5 6">
    <name type="scientific">Bradyrhizobium zhanjiangense</name>
    <dbReference type="NCBI Taxonomy" id="1325107"/>
    <lineage>
        <taxon>Bacteria</taxon>
        <taxon>Pseudomonadati</taxon>
        <taxon>Pseudomonadota</taxon>
        <taxon>Alphaproteobacteria</taxon>
        <taxon>Hyphomicrobiales</taxon>
        <taxon>Nitrobacteraceae</taxon>
        <taxon>Bradyrhizobium</taxon>
    </lineage>
</organism>
<dbReference type="InterPro" id="IPR009057">
    <property type="entry name" value="Homeodomain-like_sf"/>
</dbReference>
<dbReference type="PANTHER" id="PTHR46796:SF14">
    <property type="entry name" value="TRANSCRIPTIONAL REGULATORY PROTEIN"/>
    <property type="match status" value="1"/>
</dbReference>
<proteinExistence type="predicted"/>
<dbReference type="Proteomes" id="UP000290174">
    <property type="component" value="Unassembled WGS sequence"/>
</dbReference>
<keyword evidence="1" id="KW-0805">Transcription regulation</keyword>
<dbReference type="GO" id="GO:0043565">
    <property type="term" value="F:sequence-specific DNA binding"/>
    <property type="evidence" value="ECO:0007669"/>
    <property type="project" value="InterPro"/>
</dbReference>
<dbReference type="AlphaFoldDB" id="A0A4Q0QRI8"/>
<evidence type="ECO:0000259" key="4">
    <source>
        <dbReference type="PROSITE" id="PS01124"/>
    </source>
</evidence>
<dbReference type="Gene3D" id="1.10.10.60">
    <property type="entry name" value="Homeodomain-like"/>
    <property type="match status" value="2"/>
</dbReference>
<dbReference type="InterPro" id="IPR018060">
    <property type="entry name" value="HTH_AraC"/>
</dbReference>
<dbReference type="SUPFAM" id="SSF46689">
    <property type="entry name" value="Homeodomain-like"/>
    <property type="match status" value="2"/>
</dbReference>
<dbReference type="PANTHER" id="PTHR46796">
    <property type="entry name" value="HTH-TYPE TRANSCRIPTIONAL ACTIVATOR RHAS-RELATED"/>
    <property type="match status" value="1"/>
</dbReference>